<sequence length="179" mass="20514">MKRMLVLQSYQPAWASLFESEAVILRRIWGSECLEIHHIGSTSISTVPLAKPIIDLLAVVKDVSFMDLFEEDLSYAGYTSKGENGISGRAYFVKGGFHRTHHLHVFEQGHPHILQHLAFKQYLLAHPREAERYGRWKQEWMEQHGDDANAYAADKQKVTDPILRRALLWADQTGGRPYA</sequence>
<dbReference type="PANTHER" id="PTHR34822:SF1">
    <property type="entry name" value="GRPB FAMILY PROTEIN"/>
    <property type="match status" value="1"/>
</dbReference>
<dbReference type="Pfam" id="PF04229">
    <property type="entry name" value="GrpB"/>
    <property type="match status" value="1"/>
</dbReference>
<dbReference type="RefSeq" id="WP_379930678.1">
    <property type="nucleotide sequence ID" value="NZ_JBHUMM010000043.1"/>
</dbReference>
<evidence type="ECO:0000313" key="2">
    <source>
        <dbReference type="Proteomes" id="UP001597497"/>
    </source>
</evidence>
<dbReference type="Proteomes" id="UP001597497">
    <property type="component" value="Unassembled WGS sequence"/>
</dbReference>
<organism evidence="1 2">
    <name type="scientific">Marinicrinis sediminis</name>
    <dbReference type="NCBI Taxonomy" id="1652465"/>
    <lineage>
        <taxon>Bacteria</taxon>
        <taxon>Bacillati</taxon>
        <taxon>Bacillota</taxon>
        <taxon>Bacilli</taxon>
        <taxon>Bacillales</taxon>
        <taxon>Paenibacillaceae</taxon>
    </lineage>
</organism>
<dbReference type="InterPro" id="IPR007344">
    <property type="entry name" value="GrpB/CoaE"/>
</dbReference>
<gene>
    <name evidence="1" type="ORF">ACFSUC_16235</name>
</gene>
<dbReference type="Gene3D" id="3.30.460.10">
    <property type="entry name" value="Beta Polymerase, domain 2"/>
    <property type="match status" value="1"/>
</dbReference>
<comment type="caution">
    <text evidence="1">The sequence shown here is derived from an EMBL/GenBank/DDBJ whole genome shotgun (WGS) entry which is preliminary data.</text>
</comment>
<name>A0ABW5REI3_9BACL</name>
<dbReference type="InterPro" id="IPR043519">
    <property type="entry name" value="NT_sf"/>
</dbReference>
<reference evidence="2" key="1">
    <citation type="journal article" date="2019" name="Int. J. Syst. Evol. Microbiol.">
        <title>The Global Catalogue of Microorganisms (GCM) 10K type strain sequencing project: providing services to taxonomists for standard genome sequencing and annotation.</title>
        <authorList>
            <consortium name="The Broad Institute Genomics Platform"/>
            <consortium name="The Broad Institute Genome Sequencing Center for Infectious Disease"/>
            <person name="Wu L."/>
            <person name="Ma J."/>
        </authorList>
    </citation>
    <scope>NUCLEOTIDE SEQUENCE [LARGE SCALE GENOMIC DNA]</scope>
    <source>
        <strain evidence="2">KCTC 33676</strain>
    </source>
</reference>
<dbReference type="PANTHER" id="PTHR34822">
    <property type="entry name" value="GRPB DOMAIN PROTEIN (AFU_ORTHOLOGUE AFUA_1G01530)"/>
    <property type="match status" value="1"/>
</dbReference>
<evidence type="ECO:0000313" key="1">
    <source>
        <dbReference type="EMBL" id="MFD2673121.1"/>
    </source>
</evidence>
<accession>A0ABW5REI3</accession>
<dbReference type="EMBL" id="JBHUMM010000043">
    <property type="protein sequence ID" value="MFD2673121.1"/>
    <property type="molecule type" value="Genomic_DNA"/>
</dbReference>
<proteinExistence type="predicted"/>
<keyword evidence="2" id="KW-1185">Reference proteome</keyword>
<dbReference type="SUPFAM" id="SSF81301">
    <property type="entry name" value="Nucleotidyltransferase"/>
    <property type="match status" value="1"/>
</dbReference>
<protein>
    <submittedName>
        <fullName evidence="1">GrpB family protein</fullName>
    </submittedName>
</protein>